<accession>A0ABM4C6V8</accession>
<sequence length="261" mass="30257">MESSYFATESQEIKNSNNDMQSLSEDEDQQNVTAPFGNCAEKIIFVIDSSFRKRISSYQQTSLIKNNWDLIKRAITMYILTKASLNSKHQFGISFLQEEDVVWFQEMTSNTKLLLDCFNNVQCLTDDFDYPSKCSLGSVFKEIFNNKVVKSYKEGIDSYVIRVIFLYGRNCPIILSRAEMMEYKEITSRLSFFFDVFCMLCDEESIAVFKDNIANLSRLDRNNYVVMAFKNPAHVFESIASLLAHPLQRCPQKYCHYALDS</sequence>
<dbReference type="RefSeq" id="XP_065657346.1">
    <property type="nucleotide sequence ID" value="XM_065801274.1"/>
</dbReference>
<evidence type="ECO:0000313" key="8">
    <source>
        <dbReference type="RefSeq" id="XP_065657346.1"/>
    </source>
</evidence>
<dbReference type="PANTHER" id="PTHR15660:SF1">
    <property type="entry name" value="BRISC AND BRCA1-A COMPLEX MEMBER 1"/>
    <property type="match status" value="1"/>
</dbReference>
<feature type="region of interest" description="Disordered" evidence="6">
    <location>
        <begin position="1"/>
        <end position="27"/>
    </location>
</feature>
<dbReference type="Proteomes" id="UP001652625">
    <property type="component" value="Chromosome 07"/>
</dbReference>
<dbReference type="GeneID" id="101236705"/>
<organism evidence="7 8">
    <name type="scientific">Hydra vulgaris</name>
    <name type="common">Hydra</name>
    <name type="synonym">Hydra attenuata</name>
    <dbReference type="NCBI Taxonomy" id="6087"/>
    <lineage>
        <taxon>Eukaryota</taxon>
        <taxon>Metazoa</taxon>
        <taxon>Cnidaria</taxon>
        <taxon>Hydrozoa</taxon>
        <taxon>Hydroidolina</taxon>
        <taxon>Anthoathecata</taxon>
        <taxon>Aplanulata</taxon>
        <taxon>Hydridae</taxon>
        <taxon>Hydra</taxon>
    </lineage>
</organism>
<keyword evidence="2" id="KW-0963">Cytoplasm</keyword>
<evidence type="ECO:0000256" key="3">
    <source>
        <dbReference type="ARBA" id="ARBA00022763"/>
    </source>
</evidence>
<evidence type="ECO:0000256" key="5">
    <source>
        <dbReference type="ARBA" id="ARBA00023242"/>
    </source>
</evidence>
<keyword evidence="5" id="KW-0539">Nucleus</keyword>
<comment type="subcellular location">
    <subcellularLocation>
        <location evidence="1">Nucleus</location>
    </subcellularLocation>
</comment>
<evidence type="ECO:0000256" key="1">
    <source>
        <dbReference type="ARBA" id="ARBA00004123"/>
    </source>
</evidence>
<evidence type="ECO:0000256" key="4">
    <source>
        <dbReference type="ARBA" id="ARBA00023204"/>
    </source>
</evidence>
<proteinExistence type="predicted"/>
<dbReference type="InterPro" id="IPR026126">
    <property type="entry name" value="BABAM1"/>
</dbReference>
<evidence type="ECO:0000256" key="6">
    <source>
        <dbReference type="SAM" id="MobiDB-lite"/>
    </source>
</evidence>
<keyword evidence="4" id="KW-0234">DNA repair</keyword>
<feature type="compositionally biased region" description="Polar residues" evidence="6">
    <location>
        <begin position="1"/>
        <end position="23"/>
    </location>
</feature>
<reference evidence="8" key="1">
    <citation type="submission" date="2025-08" db="UniProtKB">
        <authorList>
            <consortium name="RefSeq"/>
        </authorList>
    </citation>
    <scope>IDENTIFICATION</scope>
</reference>
<evidence type="ECO:0000313" key="7">
    <source>
        <dbReference type="Proteomes" id="UP001652625"/>
    </source>
</evidence>
<name>A0ABM4C6V8_HYDVU</name>
<keyword evidence="7" id="KW-1185">Reference proteome</keyword>
<protein>
    <submittedName>
        <fullName evidence="8">Uncharacterized protein LOC101236705 isoform X2</fullName>
    </submittedName>
</protein>
<dbReference type="PANTHER" id="PTHR15660">
    <property type="entry name" value="BRISC AND BRCA1-A COMPLEX MEMBER 1"/>
    <property type="match status" value="1"/>
</dbReference>
<dbReference type="CDD" id="cd21502">
    <property type="entry name" value="vWA_BABAM1"/>
    <property type="match status" value="1"/>
</dbReference>
<evidence type="ECO:0000256" key="2">
    <source>
        <dbReference type="ARBA" id="ARBA00022490"/>
    </source>
</evidence>
<keyword evidence="3" id="KW-0227">DNA damage</keyword>
<gene>
    <name evidence="8" type="primary">LOC101236705</name>
</gene>